<keyword evidence="3" id="KW-0862">Zinc</keyword>
<keyword evidence="5" id="KW-1133">Transmembrane helix</keyword>
<keyword evidence="2 4" id="KW-0863">Zinc-finger</keyword>
<dbReference type="Proteomes" id="UP000325081">
    <property type="component" value="Unassembled WGS sequence"/>
</dbReference>
<dbReference type="InterPro" id="IPR010666">
    <property type="entry name" value="Znf_GRF"/>
</dbReference>
<dbReference type="PANTHER" id="PTHR33248">
    <property type="entry name" value="ZINC ION-BINDING PROTEIN"/>
    <property type="match status" value="1"/>
</dbReference>
<feature type="domain" description="GRF-type" evidence="6">
    <location>
        <begin position="17"/>
        <end position="55"/>
    </location>
</feature>
<comment type="caution">
    <text evidence="7">The sequence shown here is derived from an EMBL/GenBank/DDBJ whole genome shotgun (WGS) entry which is preliminary data.</text>
</comment>
<dbReference type="AlphaFoldDB" id="A0A5A7PEJ6"/>
<reference evidence="8" key="1">
    <citation type="journal article" date="2019" name="Curr. Biol.">
        <title>Genome Sequence of Striga asiatica Provides Insight into the Evolution of Plant Parasitism.</title>
        <authorList>
            <person name="Yoshida S."/>
            <person name="Kim S."/>
            <person name="Wafula E.K."/>
            <person name="Tanskanen J."/>
            <person name="Kim Y.M."/>
            <person name="Honaas L."/>
            <person name="Yang Z."/>
            <person name="Spallek T."/>
            <person name="Conn C.E."/>
            <person name="Ichihashi Y."/>
            <person name="Cheong K."/>
            <person name="Cui S."/>
            <person name="Der J.P."/>
            <person name="Gundlach H."/>
            <person name="Jiao Y."/>
            <person name="Hori C."/>
            <person name="Ishida J.K."/>
            <person name="Kasahara H."/>
            <person name="Kiba T."/>
            <person name="Kim M.S."/>
            <person name="Koo N."/>
            <person name="Laohavisit A."/>
            <person name="Lee Y.H."/>
            <person name="Lumba S."/>
            <person name="McCourt P."/>
            <person name="Mortimer J.C."/>
            <person name="Mutuku J.M."/>
            <person name="Nomura T."/>
            <person name="Sasaki-Sekimoto Y."/>
            <person name="Seto Y."/>
            <person name="Wang Y."/>
            <person name="Wakatake T."/>
            <person name="Sakakibara H."/>
            <person name="Demura T."/>
            <person name="Yamaguchi S."/>
            <person name="Yoneyama K."/>
            <person name="Manabe R.I."/>
            <person name="Nelson D.C."/>
            <person name="Schulman A.H."/>
            <person name="Timko M.P."/>
            <person name="dePamphilis C.W."/>
            <person name="Choi D."/>
            <person name="Shirasu K."/>
        </authorList>
    </citation>
    <scope>NUCLEOTIDE SEQUENCE [LARGE SCALE GENOMIC DNA]</scope>
    <source>
        <strain evidence="8">cv. UVA1</strain>
    </source>
</reference>
<evidence type="ECO:0000313" key="7">
    <source>
        <dbReference type="EMBL" id="GER31094.1"/>
    </source>
</evidence>
<evidence type="ECO:0000259" key="6">
    <source>
        <dbReference type="PROSITE" id="PS51999"/>
    </source>
</evidence>
<proteinExistence type="predicted"/>
<keyword evidence="5" id="KW-0472">Membrane</keyword>
<sequence>MSYSSSSSSRRVAGVFCTCGEVARLQTSWTTNNPGRRYFDCAQNGCRFWNWFDPPMCARSKEIIPGLLSKINRLQAASNRHNAESATEFEDKDKEMYMKKIKKLDKEIAQLKKKTKVLVLLLVISIVWMLITN</sequence>
<dbReference type="GO" id="GO:0008270">
    <property type="term" value="F:zinc ion binding"/>
    <property type="evidence" value="ECO:0007669"/>
    <property type="project" value="UniProtKB-KW"/>
</dbReference>
<keyword evidence="8" id="KW-1185">Reference proteome</keyword>
<gene>
    <name evidence="7" type="ORF">STAS_07075</name>
</gene>
<evidence type="ECO:0000256" key="2">
    <source>
        <dbReference type="ARBA" id="ARBA00022771"/>
    </source>
</evidence>
<dbReference type="PROSITE" id="PS51999">
    <property type="entry name" value="ZF_GRF"/>
    <property type="match status" value="1"/>
</dbReference>
<name>A0A5A7PEJ6_STRAF</name>
<dbReference type="OrthoDB" id="2822301at2759"/>
<evidence type="ECO:0000256" key="5">
    <source>
        <dbReference type="SAM" id="Phobius"/>
    </source>
</evidence>
<dbReference type="EMBL" id="BKCP01004428">
    <property type="protein sequence ID" value="GER31094.1"/>
    <property type="molecule type" value="Genomic_DNA"/>
</dbReference>
<evidence type="ECO:0000256" key="4">
    <source>
        <dbReference type="PROSITE-ProRule" id="PRU01343"/>
    </source>
</evidence>
<protein>
    <submittedName>
        <fullName evidence="7">GRF zinc finger containing protein</fullName>
    </submittedName>
</protein>
<organism evidence="7 8">
    <name type="scientific">Striga asiatica</name>
    <name type="common">Asiatic witchweed</name>
    <name type="synonym">Buchnera asiatica</name>
    <dbReference type="NCBI Taxonomy" id="4170"/>
    <lineage>
        <taxon>Eukaryota</taxon>
        <taxon>Viridiplantae</taxon>
        <taxon>Streptophyta</taxon>
        <taxon>Embryophyta</taxon>
        <taxon>Tracheophyta</taxon>
        <taxon>Spermatophyta</taxon>
        <taxon>Magnoliopsida</taxon>
        <taxon>eudicotyledons</taxon>
        <taxon>Gunneridae</taxon>
        <taxon>Pentapetalae</taxon>
        <taxon>asterids</taxon>
        <taxon>lamiids</taxon>
        <taxon>Lamiales</taxon>
        <taxon>Orobanchaceae</taxon>
        <taxon>Buchnereae</taxon>
        <taxon>Striga</taxon>
    </lineage>
</organism>
<evidence type="ECO:0000256" key="3">
    <source>
        <dbReference type="ARBA" id="ARBA00022833"/>
    </source>
</evidence>
<evidence type="ECO:0000256" key="1">
    <source>
        <dbReference type="ARBA" id="ARBA00022723"/>
    </source>
</evidence>
<keyword evidence="1" id="KW-0479">Metal-binding</keyword>
<keyword evidence="5" id="KW-0812">Transmembrane</keyword>
<feature type="transmembrane region" description="Helical" evidence="5">
    <location>
        <begin position="115"/>
        <end position="131"/>
    </location>
</feature>
<accession>A0A5A7PEJ6</accession>
<evidence type="ECO:0000313" key="8">
    <source>
        <dbReference type="Proteomes" id="UP000325081"/>
    </source>
</evidence>